<feature type="chain" id="PRO_5040653573" evidence="2">
    <location>
        <begin position="24"/>
        <end position="124"/>
    </location>
</feature>
<feature type="compositionally biased region" description="Pro residues" evidence="1">
    <location>
        <begin position="53"/>
        <end position="81"/>
    </location>
</feature>
<evidence type="ECO:0000256" key="1">
    <source>
        <dbReference type="SAM" id="MobiDB-lite"/>
    </source>
</evidence>
<accession>A0A9P6K938</accession>
<reference evidence="4" key="1">
    <citation type="journal article" date="2020" name="Fungal Divers.">
        <title>Resolving the Mortierellaceae phylogeny through synthesis of multi-gene phylogenetics and phylogenomics.</title>
        <authorList>
            <person name="Vandepol N."/>
            <person name="Liber J."/>
            <person name="Desiro A."/>
            <person name="Na H."/>
            <person name="Kennedy M."/>
            <person name="Barry K."/>
            <person name="Grigoriev I.V."/>
            <person name="Miller A.N."/>
            <person name="O'Donnell K."/>
            <person name="Stajich J.E."/>
            <person name="Bonito G."/>
        </authorList>
    </citation>
    <scope>NUCLEOTIDE SEQUENCE</scope>
    <source>
        <strain evidence="4">NRRL 2591</strain>
    </source>
</reference>
<evidence type="ECO:0000313" key="4">
    <source>
        <dbReference type="EMBL" id="KAF9552030.1"/>
    </source>
</evidence>
<keyword evidence="2" id="KW-0732">Signal</keyword>
<dbReference type="EMBL" id="JAAAXW010000001">
    <property type="protein sequence ID" value="KAF9552030.1"/>
    <property type="molecule type" value="Genomic_DNA"/>
</dbReference>
<feature type="region of interest" description="Disordered" evidence="1">
    <location>
        <begin position="23"/>
        <end position="81"/>
    </location>
</feature>
<sequence>MTRLNFFLVVIIAVAALTSSASALPVEDPAAPVEPTAPVEPARDPEHGHGPPGHGPPGYGPPGHGPPGYGPPGHGPPGHGPPGYGPPGAFCACNDMRGFSGHCGSCSKEDTYRGCHFEWSPRCH</sequence>
<name>A0A9P6K938_9FUNG</name>
<organism evidence="4 5">
    <name type="scientific">Mortierella hygrophila</name>
    <dbReference type="NCBI Taxonomy" id="979708"/>
    <lineage>
        <taxon>Eukaryota</taxon>
        <taxon>Fungi</taxon>
        <taxon>Fungi incertae sedis</taxon>
        <taxon>Mucoromycota</taxon>
        <taxon>Mortierellomycotina</taxon>
        <taxon>Mortierellomycetes</taxon>
        <taxon>Mortierellales</taxon>
        <taxon>Mortierellaceae</taxon>
        <taxon>Mortierella</taxon>
    </lineage>
</organism>
<evidence type="ECO:0000313" key="3">
    <source>
        <dbReference type="EMBL" id="KAF9551956.1"/>
    </source>
</evidence>
<evidence type="ECO:0000256" key="2">
    <source>
        <dbReference type="SAM" id="SignalP"/>
    </source>
</evidence>
<dbReference type="AlphaFoldDB" id="A0A9P6K938"/>
<feature type="signal peptide" evidence="2">
    <location>
        <begin position="1"/>
        <end position="23"/>
    </location>
</feature>
<keyword evidence="5" id="KW-1185">Reference proteome</keyword>
<proteinExistence type="predicted"/>
<evidence type="ECO:0000313" key="5">
    <source>
        <dbReference type="Proteomes" id="UP000723463"/>
    </source>
</evidence>
<protein>
    <submittedName>
        <fullName evidence="4">Uncharacterized protein</fullName>
    </submittedName>
</protein>
<feature type="compositionally biased region" description="Low complexity" evidence="1">
    <location>
        <begin position="23"/>
        <end position="40"/>
    </location>
</feature>
<dbReference type="Proteomes" id="UP000723463">
    <property type="component" value="Unassembled WGS sequence"/>
</dbReference>
<dbReference type="EMBL" id="JAAAXW010000001">
    <property type="protein sequence ID" value="KAF9551956.1"/>
    <property type="molecule type" value="Genomic_DNA"/>
</dbReference>
<gene>
    <name evidence="3" type="ORF">EC957_000029</name>
    <name evidence="4" type="ORF">EC957_000103</name>
</gene>
<comment type="caution">
    <text evidence="4">The sequence shown here is derived from an EMBL/GenBank/DDBJ whole genome shotgun (WGS) entry which is preliminary data.</text>
</comment>